<reference evidence="6" key="1">
    <citation type="submission" date="2023-01" db="EMBL/GenBank/DDBJ databases">
        <title>Sulfurovum sp. zt1-1 genome assembly.</title>
        <authorList>
            <person name="Wang J."/>
        </authorList>
    </citation>
    <scope>NUCLEOTIDE SEQUENCE</scope>
    <source>
        <strain evidence="6">Zt1-1</strain>
    </source>
</reference>
<feature type="transmembrane region" description="Helical" evidence="5">
    <location>
        <begin position="122"/>
        <end position="145"/>
    </location>
</feature>
<keyword evidence="7" id="KW-1185">Reference proteome</keyword>
<evidence type="ECO:0000313" key="7">
    <source>
        <dbReference type="Proteomes" id="UP001169069"/>
    </source>
</evidence>
<dbReference type="RefSeq" id="WP_289414374.1">
    <property type="nucleotide sequence ID" value="NZ_JAQIBD010000004.1"/>
</dbReference>
<keyword evidence="3 5" id="KW-1133">Transmembrane helix</keyword>
<evidence type="ECO:0000256" key="1">
    <source>
        <dbReference type="ARBA" id="ARBA00004141"/>
    </source>
</evidence>
<dbReference type="Proteomes" id="UP001169069">
    <property type="component" value="Unassembled WGS sequence"/>
</dbReference>
<feature type="transmembrane region" description="Helical" evidence="5">
    <location>
        <begin position="298"/>
        <end position="318"/>
    </location>
</feature>
<dbReference type="PANTHER" id="PTHR43424:SF1">
    <property type="entry name" value="LOCUS PUTATIVE PROTEIN 1-RELATED"/>
    <property type="match status" value="1"/>
</dbReference>
<organism evidence="6 7">
    <name type="scientific">Sulfurovum zhangzhouensis</name>
    <dbReference type="NCBI Taxonomy" id="3019067"/>
    <lineage>
        <taxon>Bacteria</taxon>
        <taxon>Pseudomonadati</taxon>
        <taxon>Campylobacterota</taxon>
        <taxon>Epsilonproteobacteria</taxon>
        <taxon>Campylobacterales</taxon>
        <taxon>Sulfurovaceae</taxon>
        <taxon>Sulfurovum</taxon>
    </lineage>
</organism>
<feature type="transmembrane region" description="Helical" evidence="5">
    <location>
        <begin position="53"/>
        <end position="75"/>
    </location>
</feature>
<evidence type="ECO:0000313" key="6">
    <source>
        <dbReference type="EMBL" id="MDM5272552.1"/>
    </source>
</evidence>
<feature type="transmembrane region" description="Helical" evidence="5">
    <location>
        <begin position="338"/>
        <end position="355"/>
    </location>
</feature>
<dbReference type="InterPro" id="IPR002797">
    <property type="entry name" value="Polysacc_synth"/>
</dbReference>
<comment type="subcellular location">
    <subcellularLocation>
        <location evidence="1">Membrane</location>
        <topology evidence="1">Multi-pass membrane protein</topology>
    </subcellularLocation>
</comment>
<comment type="caution">
    <text evidence="6">The sequence shown here is derived from an EMBL/GenBank/DDBJ whole genome shotgun (WGS) entry which is preliminary data.</text>
</comment>
<dbReference type="EMBL" id="JAQIBD010000004">
    <property type="protein sequence ID" value="MDM5272552.1"/>
    <property type="molecule type" value="Genomic_DNA"/>
</dbReference>
<gene>
    <name evidence="6" type="ORF">PGH07_10225</name>
</gene>
<proteinExistence type="predicted"/>
<feature type="transmembrane region" description="Helical" evidence="5">
    <location>
        <begin position="182"/>
        <end position="201"/>
    </location>
</feature>
<feature type="transmembrane region" description="Helical" evidence="5">
    <location>
        <begin position="267"/>
        <end position="286"/>
    </location>
</feature>
<feature type="transmembrane region" description="Helical" evidence="5">
    <location>
        <begin position="157"/>
        <end position="176"/>
    </location>
</feature>
<keyword evidence="4 5" id="KW-0472">Membrane</keyword>
<dbReference type="PANTHER" id="PTHR43424">
    <property type="entry name" value="LOCUS PUTATIVE PROTEIN 1-RELATED"/>
    <property type="match status" value="1"/>
</dbReference>
<dbReference type="Pfam" id="PF01943">
    <property type="entry name" value="Polysacc_synt"/>
    <property type="match status" value="1"/>
</dbReference>
<evidence type="ECO:0000256" key="2">
    <source>
        <dbReference type="ARBA" id="ARBA00022692"/>
    </source>
</evidence>
<keyword evidence="2 5" id="KW-0812">Transmembrane</keyword>
<sequence length="447" mass="50644">MITKIKNLTSHSGFQRYFKNTSWLLVEKVIRLFLGLFIGIWVARYLGPTDFGTLNYVISLVGIVAVFGSFGLNGIVIRELVNHPSKRDRILGSAFLLKIIGTLLVLVLLSIITLFMSNSNEVNLYLFIVAFAGFFASSEVISFYFESRILAKYIVKVNIVGLILSSLLKIYFILMGKPLVCFIVLVVFDAFILMFGLFYVYIKQKLSVFTWKIDKNLVKNFIRNGWPLIISSVMITVYLKLDQVMIHEMLGADAVGQYAAAVRLSTAWYFVPAVVASSLFPALLNARKVEHSLFLNRLSIMYTIMIWLAIIIAIPMSFLSDWLIVLLFGNAYSEAGTVLMIHIWTAVFVFANMVNNNWYVAENQQKLSMLYTSFGAILNIIMNYFFITSYGIEGAAGATLLSYFIAVYLCLLCNSRTRPLFKVFTEAIYSFHHLKSHFNTLTGSDKK</sequence>
<evidence type="ECO:0000256" key="3">
    <source>
        <dbReference type="ARBA" id="ARBA00022989"/>
    </source>
</evidence>
<feature type="transmembrane region" description="Helical" evidence="5">
    <location>
        <begin position="367"/>
        <end position="386"/>
    </location>
</feature>
<protein>
    <submittedName>
        <fullName evidence="6">Flippase</fullName>
    </submittedName>
</protein>
<dbReference type="InterPro" id="IPR052556">
    <property type="entry name" value="PolySynth_Transporter"/>
</dbReference>
<feature type="transmembrane region" description="Helical" evidence="5">
    <location>
        <begin position="95"/>
        <end position="116"/>
    </location>
</feature>
<feature type="transmembrane region" description="Helical" evidence="5">
    <location>
        <begin position="221"/>
        <end position="239"/>
    </location>
</feature>
<evidence type="ECO:0000256" key="5">
    <source>
        <dbReference type="SAM" id="Phobius"/>
    </source>
</evidence>
<name>A0ABT7R0C0_9BACT</name>
<feature type="transmembrane region" description="Helical" evidence="5">
    <location>
        <begin position="392"/>
        <end position="412"/>
    </location>
</feature>
<accession>A0ABT7R0C0</accession>
<evidence type="ECO:0000256" key="4">
    <source>
        <dbReference type="ARBA" id="ARBA00023136"/>
    </source>
</evidence>
<dbReference type="CDD" id="cd13128">
    <property type="entry name" value="MATE_Wzx_like"/>
    <property type="match status" value="1"/>
</dbReference>
<feature type="transmembrane region" description="Helical" evidence="5">
    <location>
        <begin position="29"/>
        <end position="47"/>
    </location>
</feature>